<organism evidence="1 2">
    <name type="scientific">Chiloscyllium punctatum</name>
    <name type="common">Brownbanded bambooshark</name>
    <name type="synonym">Hemiscyllium punctatum</name>
    <dbReference type="NCBI Taxonomy" id="137246"/>
    <lineage>
        <taxon>Eukaryota</taxon>
        <taxon>Metazoa</taxon>
        <taxon>Chordata</taxon>
        <taxon>Craniata</taxon>
        <taxon>Vertebrata</taxon>
        <taxon>Chondrichthyes</taxon>
        <taxon>Elasmobranchii</taxon>
        <taxon>Galeomorphii</taxon>
        <taxon>Galeoidea</taxon>
        <taxon>Orectolobiformes</taxon>
        <taxon>Hemiscylliidae</taxon>
        <taxon>Chiloscyllium</taxon>
    </lineage>
</organism>
<protein>
    <recommendedName>
        <fullName evidence="3">Dynein heavy chain tail domain-containing protein</fullName>
    </recommendedName>
</protein>
<accession>A0A401SWL0</accession>
<evidence type="ECO:0000313" key="2">
    <source>
        <dbReference type="Proteomes" id="UP000287033"/>
    </source>
</evidence>
<dbReference type="OrthoDB" id="10443761at2759"/>
<reference evidence="1 2" key="1">
    <citation type="journal article" date="2018" name="Nat. Ecol. Evol.">
        <title>Shark genomes provide insights into elasmobranch evolution and the origin of vertebrates.</title>
        <authorList>
            <person name="Hara Y"/>
            <person name="Yamaguchi K"/>
            <person name="Onimaru K"/>
            <person name="Kadota M"/>
            <person name="Koyanagi M"/>
            <person name="Keeley SD"/>
            <person name="Tatsumi K"/>
            <person name="Tanaka K"/>
            <person name="Motone F"/>
            <person name="Kageyama Y"/>
            <person name="Nozu R"/>
            <person name="Adachi N"/>
            <person name="Nishimura O"/>
            <person name="Nakagawa R"/>
            <person name="Tanegashima C"/>
            <person name="Kiyatake I"/>
            <person name="Matsumoto R"/>
            <person name="Murakumo K"/>
            <person name="Nishida K"/>
            <person name="Terakita A"/>
            <person name="Kuratani S"/>
            <person name="Sato K"/>
            <person name="Hyodo S Kuraku.S."/>
        </authorList>
    </citation>
    <scope>NUCLEOTIDE SEQUENCE [LARGE SCALE GENOMIC DNA]</scope>
</reference>
<proteinExistence type="predicted"/>
<dbReference type="OMA" id="MRPHIHR"/>
<sequence length="96" mass="11038">MEIESVLRQGAASLNWSSITLDKFFSDVNSAIEELTSLLKTITDLRDVHIDAVLDEIAKKVIINLPEDHSLSLEEMLRFNEVTLFYKLLQLKYKIL</sequence>
<gene>
    <name evidence="1" type="ORF">chiPu_0013236</name>
</gene>
<dbReference type="AlphaFoldDB" id="A0A401SWL0"/>
<comment type="caution">
    <text evidence="1">The sequence shown here is derived from an EMBL/GenBank/DDBJ whole genome shotgun (WGS) entry which is preliminary data.</text>
</comment>
<dbReference type="EMBL" id="BEZZ01000629">
    <property type="protein sequence ID" value="GCC34760.1"/>
    <property type="molecule type" value="Genomic_DNA"/>
</dbReference>
<dbReference type="Proteomes" id="UP000287033">
    <property type="component" value="Unassembled WGS sequence"/>
</dbReference>
<dbReference type="STRING" id="137246.A0A401SWL0"/>
<evidence type="ECO:0000313" key="1">
    <source>
        <dbReference type="EMBL" id="GCC34760.1"/>
    </source>
</evidence>
<keyword evidence="2" id="KW-1185">Reference proteome</keyword>
<name>A0A401SWL0_CHIPU</name>
<evidence type="ECO:0008006" key="3">
    <source>
        <dbReference type="Google" id="ProtNLM"/>
    </source>
</evidence>